<evidence type="ECO:0000256" key="9">
    <source>
        <dbReference type="ARBA" id="ARBA00022801"/>
    </source>
</evidence>
<evidence type="ECO:0000256" key="10">
    <source>
        <dbReference type="ARBA" id="ARBA00022839"/>
    </source>
</evidence>
<dbReference type="GO" id="GO:0006261">
    <property type="term" value="P:DNA-templated DNA replication"/>
    <property type="evidence" value="ECO:0007669"/>
    <property type="project" value="UniProtKB-UniRule"/>
</dbReference>
<feature type="compositionally biased region" description="Polar residues" evidence="17">
    <location>
        <begin position="630"/>
        <end position="647"/>
    </location>
</feature>
<dbReference type="FunFam" id="1.20.1060.10:FF:000001">
    <property type="entry name" value="DNA polymerase I"/>
    <property type="match status" value="1"/>
</dbReference>
<keyword evidence="8 16" id="KW-0227">DNA damage</keyword>
<evidence type="ECO:0000259" key="19">
    <source>
        <dbReference type="SMART" id="SM00475"/>
    </source>
</evidence>
<keyword evidence="10 16" id="KW-0269">Exonuclease</keyword>
<dbReference type="RefSeq" id="WP_013931596.1">
    <property type="nucleotide sequence ID" value="NC_015707.1"/>
</dbReference>
<name>F7YV74_9THEM</name>
<organism evidence="21 22">
    <name type="scientific">Pseudothermotoga thermarum DSM 5069</name>
    <dbReference type="NCBI Taxonomy" id="688269"/>
    <lineage>
        <taxon>Bacteria</taxon>
        <taxon>Thermotogati</taxon>
        <taxon>Thermotogota</taxon>
        <taxon>Thermotogae</taxon>
        <taxon>Thermotogales</taxon>
        <taxon>Thermotogaceae</taxon>
        <taxon>Pseudothermotoga</taxon>
    </lineage>
</organism>
<dbReference type="InterPro" id="IPR018320">
    <property type="entry name" value="DNA_polymerase_1"/>
</dbReference>
<dbReference type="InterPro" id="IPR012337">
    <property type="entry name" value="RNaseH-like_sf"/>
</dbReference>
<dbReference type="HOGENOM" id="CLU_004675_0_0_0"/>
<dbReference type="Pfam" id="PF02739">
    <property type="entry name" value="5_3_exonuc_N"/>
    <property type="match status" value="1"/>
</dbReference>
<dbReference type="GO" id="GO:0008409">
    <property type="term" value="F:5'-3' exonuclease activity"/>
    <property type="evidence" value="ECO:0007669"/>
    <property type="project" value="UniProtKB-UniRule"/>
</dbReference>
<dbReference type="Gene3D" id="3.40.50.1010">
    <property type="entry name" value="5'-nuclease"/>
    <property type="match status" value="1"/>
</dbReference>
<feature type="domain" description="3'-5' exonuclease" evidence="18">
    <location>
        <begin position="298"/>
        <end position="485"/>
    </location>
</feature>
<dbReference type="InterPro" id="IPR036279">
    <property type="entry name" value="5-3_exonuclease_C_sf"/>
</dbReference>
<dbReference type="SMART" id="SM00475">
    <property type="entry name" value="53EXOc"/>
    <property type="match status" value="1"/>
</dbReference>
<dbReference type="EMBL" id="CP002351">
    <property type="protein sequence ID" value="AEH50373.1"/>
    <property type="molecule type" value="Genomic_DNA"/>
</dbReference>
<dbReference type="GO" id="GO:0008408">
    <property type="term" value="F:3'-5' exonuclease activity"/>
    <property type="evidence" value="ECO:0007669"/>
    <property type="project" value="UniProtKB-UniRule"/>
</dbReference>
<dbReference type="InterPro" id="IPR002421">
    <property type="entry name" value="5-3_exonuclease"/>
</dbReference>
<feature type="domain" description="DNA-directed DNA polymerase family A palm" evidence="20">
    <location>
        <begin position="653"/>
        <end position="860"/>
    </location>
</feature>
<dbReference type="FunFam" id="1.10.150.20:FF:000003">
    <property type="entry name" value="DNA polymerase I"/>
    <property type="match status" value="1"/>
</dbReference>
<dbReference type="FunFam" id="3.40.50.1010:FF:000001">
    <property type="entry name" value="DNA polymerase I"/>
    <property type="match status" value="1"/>
</dbReference>
<dbReference type="GO" id="GO:0006302">
    <property type="term" value="P:double-strand break repair"/>
    <property type="evidence" value="ECO:0007669"/>
    <property type="project" value="TreeGrafter"/>
</dbReference>
<gene>
    <name evidence="16" type="primary">polA</name>
    <name evidence="21" type="ORF">Theth_0274</name>
</gene>
<dbReference type="Pfam" id="PF01612">
    <property type="entry name" value="DNA_pol_A_exo1"/>
    <property type="match status" value="1"/>
</dbReference>
<proteinExistence type="inferred from homology"/>
<evidence type="ECO:0000256" key="2">
    <source>
        <dbReference type="ARBA" id="ARBA00012417"/>
    </source>
</evidence>
<dbReference type="PATRIC" id="fig|688269.3.peg.283"/>
<evidence type="ECO:0000256" key="17">
    <source>
        <dbReference type="SAM" id="MobiDB-lite"/>
    </source>
</evidence>
<comment type="similarity">
    <text evidence="1 16">Belongs to the DNA polymerase type-A family.</text>
</comment>
<evidence type="ECO:0000256" key="14">
    <source>
        <dbReference type="ARBA" id="ARBA00049244"/>
    </source>
</evidence>
<dbReference type="FunFam" id="1.10.150.20:FF:000002">
    <property type="entry name" value="DNA polymerase I"/>
    <property type="match status" value="1"/>
</dbReference>
<dbReference type="Gene3D" id="3.30.420.10">
    <property type="entry name" value="Ribonuclease H-like superfamily/Ribonuclease H"/>
    <property type="match status" value="1"/>
</dbReference>
<evidence type="ECO:0000256" key="7">
    <source>
        <dbReference type="ARBA" id="ARBA00022722"/>
    </source>
</evidence>
<dbReference type="Proteomes" id="UP000006804">
    <property type="component" value="Chromosome"/>
</dbReference>
<dbReference type="Gene3D" id="1.10.150.20">
    <property type="entry name" value="5' to 3' exonuclease, C-terminal subdomain"/>
    <property type="match status" value="2"/>
</dbReference>
<evidence type="ECO:0000256" key="3">
    <source>
        <dbReference type="ARBA" id="ARBA00020311"/>
    </source>
</evidence>
<feature type="region of interest" description="Disordered" evidence="17">
    <location>
        <begin position="630"/>
        <end position="651"/>
    </location>
</feature>
<keyword evidence="13 16" id="KW-0234">DNA repair</keyword>
<sequence length="893" mass="101909">MAKLFLFDGTGLTYRAYYALDQSLSTSTGIPTNATYGVMRMMIKFLKENVKIGDCVAFVMDKKTKTYRHEILATYKAQRKPAPDAMIQQIPYIQRAVEALGVKVLAYEGCEADDVIATLAKKGRDIFDEVIIVSGDKDVLQLVDDKIKVFRPTKGISELELFDAKKVKERFGVEPSQIVDLLALIGDSVDNVPGVKGIGEKTAVELVTKYGSIENIKQKIDPNSKVGKLILSNWEDAEKSKKLVTLMTDLDLKVNWEELIYQGFKKEELAEFLKEMEFASIMKELGIYKTQEEEEGSYQSVTSEEKFLELVEKIKKSQYFVIDLETDSLSPLDAKIVGFSVSLPSKVSYYVPIAHKQGPNIRKELAFEKLKEILEDKSAKVVGQNLKYDYSVLRMHGINPVTPHFDVMIAAYLLNPDEKRFSLDELALKFLNYKMISFEEIVKSSSPLFGPTTFADVSVEDATRYSAEDADVTRKLYELFIVKLHEQDLTDVMEKIEVPLIPVLVEMELNGVYIDVDYLRSLSSKYATKMNQLADEIFRLAGEVFNINSPKQIGYILFEKLKIKPKKRTPTGEFSTRADVLEDLIDEHPIVPLILEYRKYQKLKSTYLDVLPQLVHPKTKRVHTSFHQTGTATGRLSSSDPNLQNLPTRHEEGKEIRKAIVPQEKGWWILSADYSQIELRVLAHLSSDERLVQAFLNDEDIHALTASKIFKVDLKEVTPQMRSIGKLVNFSVIYGVSPYGLAQRTGLSYEEAQRFIKEYFELYPQVRSYIEKTINFAREKGYVRTLFGRKREVPQLRSKDNYVRQEGERIAINTPVQGTAADIMKLAMIDVYKKIKENNLKAKMILQVHDELVFEVPEDELEKVKEIVKTSMENVVKLLVPLKVEIEVGQSWE</sequence>
<dbReference type="InterPro" id="IPR002562">
    <property type="entry name" value="3'-5'_exonuclease_dom"/>
</dbReference>
<feature type="domain" description="5'-3' exonuclease" evidence="19">
    <location>
        <begin position="2"/>
        <end position="262"/>
    </location>
</feature>
<dbReference type="Pfam" id="PF00476">
    <property type="entry name" value="DNA_pol_A"/>
    <property type="match status" value="1"/>
</dbReference>
<dbReference type="CDD" id="cd09859">
    <property type="entry name" value="PIN_53EXO"/>
    <property type="match status" value="1"/>
</dbReference>
<dbReference type="PRINTS" id="PR00868">
    <property type="entry name" value="DNAPOLI"/>
</dbReference>
<evidence type="ECO:0000256" key="13">
    <source>
        <dbReference type="ARBA" id="ARBA00023204"/>
    </source>
</evidence>
<dbReference type="PANTHER" id="PTHR10133">
    <property type="entry name" value="DNA POLYMERASE I"/>
    <property type="match status" value="1"/>
</dbReference>
<dbReference type="KEGG" id="tta:Theth_0274"/>
<evidence type="ECO:0000256" key="8">
    <source>
        <dbReference type="ARBA" id="ARBA00022763"/>
    </source>
</evidence>
<evidence type="ECO:0000259" key="18">
    <source>
        <dbReference type="SMART" id="SM00474"/>
    </source>
</evidence>
<evidence type="ECO:0000256" key="12">
    <source>
        <dbReference type="ARBA" id="ARBA00023125"/>
    </source>
</evidence>
<dbReference type="InterPro" id="IPR020045">
    <property type="entry name" value="DNA_polI_H3TH"/>
</dbReference>
<dbReference type="CDD" id="cd06139">
    <property type="entry name" value="DNA_polA_I_Ecoli_like_exo"/>
    <property type="match status" value="1"/>
</dbReference>
<comment type="catalytic activity">
    <reaction evidence="14 16">
        <text>DNA(n) + a 2'-deoxyribonucleoside 5'-triphosphate = DNA(n+1) + diphosphate</text>
        <dbReference type="Rhea" id="RHEA:22508"/>
        <dbReference type="Rhea" id="RHEA-COMP:17339"/>
        <dbReference type="Rhea" id="RHEA-COMP:17340"/>
        <dbReference type="ChEBI" id="CHEBI:33019"/>
        <dbReference type="ChEBI" id="CHEBI:61560"/>
        <dbReference type="ChEBI" id="CHEBI:173112"/>
        <dbReference type="EC" id="2.7.7.7"/>
    </reaction>
</comment>
<reference evidence="21 22" key="1">
    <citation type="submission" date="2010-11" db="EMBL/GenBank/DDBJ databases">
        <title>The complete genome of Thermotoga thermarum DSM 5069.</title>
        <authorList>
            <consortium name="US DOE Joint Genome Institute (JGI-PGF)"/>
            <person name="Lucas S."/>
            <person name="Copeland A."/>
            <person name="Lapidus A."/>
            <person name="Bruce D."/>
            <person name="Goodwin L."/>
            <person name="Pitluck S."/>
            <person name="Kyrpides N."/>
            <person name="Mavromatis K."/>
            <person name="Ivanova N."/>
            <person name="Zeytun A."/>
            <person name="Brettin T."/>
            <person name="Detter J.C."/>
            <person name="Tapia R."/>
            <person name="Han C."/>
            <person name="Land M."/>
            <person name="Hauser L."/>
            <person name="Markowitz V."/>
            <person name="Cheng J.-F."/>
            <person name="Hugenholtz P."/>
            <person name="Woyke T."/>
            <person name="Wu D."/>
            <person name="Spring S."/>
            <person name="Schroeder M."/>
            <person name="Brambilla E."/>
            <person name="Klenk H.-P."/>
            <person name="Eisen J.A."/>
        </authorList>
    </citation>
    <scope>NUCLEOTIDE SEQUENCE [LARGE SCALE GENOMIC DNA]</scope>
    <source>
        <strain evidence="21 22">DSM 5069</strain>
    </source>
</reference>
<accession>F7YV74</accession>
<keyword evidence="11 16" id="KW-0239">DNA-directed DNA polymerase</keyword>
<dbReference type="Gene3D" id="1.20.1060.10">
    <property type="entry name" value="Taq DNA Polymerase, Chain T, domain 4"/>
    <property type="match status" value="1"/>
</dbReference>
<evidence type="ECO:0000313" key="21">
    <source>
        <dbReference type="EMBL" id="AEH50373.1"/>
    </source>
</evidence>
<evidence type="ECO:0000256" key="15">
    <source>
        <dbReference type="NCBIfam" id="TIGR00593"/>
    </source>
</evidence>
<dbReference type="OrthoDB" id="9806424at2"/>
<evidence type="ECO:0000256" key="1">
    <source>
        <dbReference type="ARBA" id="ARBA00007705"/>
    </source>
</evidence>
<dbReference type="InterPro" id="IPR043502">
    <property type="entry name" value="DNA/RNA_pol_sf"/>
</dbReference>
<dbReference type="GO" id="GO:0003887">
    <property type="term" value="F:DNA-directed DNA polymerase activity"/>
    <property type="evidence" value="ECO:0007669"/>
    <property type="project" value="UniProtKB-UniRule"/>
</dbReference>
<dbReference type="Pfam" id="PF01367">
    <property type="entry name" value="5_3_exonuc"/>
    <property type="match status" value="1"/>
</dbReference>
<evidence type="ECO:0000256" key="11">
    <source>
        <dbReference type="ARBA" id="ARBA00022932"/>
    </source>
</evidence>
<dbReference type="CDD" id="cd09898">
    <property type="entry name" value="H3TH_53EXO"/>
    <property type="match status" value="1"/>
</dbReference>
<keyword evidence="22" id="KW-1185">Reference proteome</keyword>
<dbReference type="SMART" id="SM00279">
    <property type="entry name" value="HhH2"/>
    <property type="match status" value="1"/>
</dbReference>
<dbReference type="STRING" id="688269.Theth_0274"/>
<evidence type="ECO:0000256" key="16">
    <source>
        <dbReference type="RuleBase" id="RU004460"/>
    </source>
</evidence>
<dbReference type="SUPFAM" id="SSF56672">
    <property type="entry name" value="DNA/RNA polymerases"/>
    <property type="match status" value="1"/>
</dbReference>
<dbReference type="eggNOG" id="COG0258">
    <property type="taxonomic scope" value="Bacteria"/>
</dbReference>
<dbReference type="SUPFAM" id="SSF88723">
    <property type="entry name" value="PIN domain-like"/>
    <property type="match status" value="1"/>
</dbReference>
<dbReference type="InterPro" id="IPR002298">
    <property type="entry name" value="DNA_polymerase_A"/>
</dbReference>
<dbReference type="eggNOG" id="COG0749">
    <property type="taxonomic scope" value="Bacteria"/>
</dbReference>
<dbReference type="InterPro" id="IPR029060">
    <property type="entry name" value="PIN-like_dom_sf"/>
</dbReference>
<keyword evidence="12 16" id="KW-0238">DNA-binding</keyword>
<evidence type="ECO:0000256" key="4">
    <source>
        <dbReference type="ARBA" id="ARBA00022679"/>
    </source>
</evidence>
<dbReference type="EC" id="2.7.7.7" evidence="2 15"/>
<evidence type="ECO:0000256" key="5">
    <source>
        <dbReference type="ARBA" id="ARBA00022695"/>
    </source>
</evidence>
<protein>
    <recommendedName>
        <fullName evidence="3 15">DNA polymerase I</fullName>
        <ecNumber evidence="2 15">2.7.7.7</ecNumber>
    </recommendedName>
</protein>
<dbReference type="PANTHER" id="PTHR10133:SF27">
    <property type="entry name" value="DNA POLYMERASE NU"/>
    <property type="match status" value="1"/>
</dbReference>
<comment type="function">
    <text evidence="16">In addition to polymerase activity, this DNA polymerase exhibits 3'-5' and 5'-3' exonuclease activity.</text>
</comment>
<dbReference type="SUPFAM" id="SSF53098">
    <property type="entry name" value="Ribonuclease H-like"/>
    <property type="match status" value="1"/>
</dbReference>
<dbReference type="AlphaFoldDB" id="F7YV74"/>
<keyword evidence="7" id="KW-0540">Nuclease</keyword>
<dbReference type="InterPro" id="IPR020046">
    <property type="entry name" value="5-3_exonucl_a-hlix_arch_N"/>
</dbReference>
<keyword evidence="5 16" id="KW-0548">Nucleotidyltransferase</keyword>
<dbReference type="Gene3D" id="3.30.70.370">
    <property type="match status" value="1"/>
</dbReference>
<dbReference type="GO" id="GO:0003677">
    <property type="term" value="F:DNA binding"/>
    <property type="evidence" value="ECO:0007669"/>
    <property type="project" value="UniProtKB-UniRule"/>
</dbReference>
<evidence type="ECO:0000313" key="22">
    <source>
        <dbReference type="Proteomes" id="UP000006804"/>
    </source>
</evidence>
<dbReference type="InterPro" id="IPR001098">
    <property type="entry name" value="DNA-dir_DNA_pol_A_palm_dom"/>
</dbReference>
<dbReference type="SMART" id="SM00474">
    <property type="entry name" value="35EXOc"/>
    <property type="match status" value="1"/>
</dbReference>
<dbReference type="CDD" id="cd08637">
    <property type="entry name" value="DNA_pol_A_pol_I_C"/>
    <property type="match status" value="1"/>
</dbReference>
<dbReference type="NCBIfam" id="NF004397">
    <property type="entry name" value="PRK05755.1"/>
    <property type="match status" value="1"/>
</dbReference>
<keyword evidence="9 16" id="KW-0378">Hydrolase</keyword>
<dbReference type="SMART" id="SM00482">
    <property type="entry name" value="POLAc"/>
    <property type="match status" value="1"/>
</dbReference>
<dbReference type="InterPro" id="IPR036397">
    <property type="entry name" value="RNaseH_sf"/>
</dbReference>
<evidence type="ECO:0000256" key="6">
    <source>
        <dbReference type="ARBA" id="ARBA00022705"/>
    </source>
</evidence>
<dbReference type="NCBIfam" id="TIGR00593">
    <property type="entry name" value="pola"/>
    <property type="match status" value="1"/>
</dbReference>
<dbReference type="InterPro" id="IPR008918">
    <property type="entry name" value="HhH2"/>
</dbReference>
<dbReference type="SUPFAM" id="SSF47807">
    <property type="entry name" value="5' to 3' exonuclease, C-terminal subdomain"/>
    <property type="match status" value="1"/>
</dbReference>
<keyword evidence="4 16" id="KW-0808">Transferase</keyword>
<keyword evidence="6 16" id="KW-0235">DNA replication</keyword>
<evidence type="ECO:0000259" key="20">
    <source>
        <dbReference type="SMART" id="SM00482"/>
    </source>
</evidence>